<feature type="chain" id="PRO_5046691722" description="Peptidase inhibitor family I36" evidence="1">
    <location>
        <begin position="28"/>
        <end position="128"/>
    </location>
</feature>
<dbReference type="Gene3D" id="2.60.20.10">
    <property type="entry name" value="Crystallins"/>
    <property type="match status" value="1"/>
</dbReference>
<accession>A0ABP7LDZ0</accession>
<feature type="signal peptide" evidence="1">
    <location>
        <begin position="1"/>
        <end position="27"/>
    </location>
</feature>
<evidence type="ECO:0000256" key="1">
    <source>
        <dbReference type="SAM" id="SignalP"/>
    </source>
</evidence>
<keyword evidence="1" id="KW-0732">Signal</keyword>
<dbReference type="RefSeq" id="WP_345553821.1">
    <property type="nucleotide sequence ID" value="NZ_BAAAZA010000041.1"/>
</dbReference>
<proteinExistence type="predicted"/>
<comment type="caution">
    <text evidence="2">The sequence shown here is derived from an EMBL/GenBank/DDBJ whole genome shotgun (WGS) entry which is preliminary data.</text>
</comment>
<evidence type="ECO:0008006" key="4">
    <source>
        <dbReference type="Google" id="ProtNLM"/>
    </source>
</evidence>
<protein>
    <recommendedName>
        <fullName evidence="4">Peptidase inhibitor family I36</fullName>
    </recommendedName>
</protein>
<sequence length="128" mass="13948">MKLIAKTLTAVTAAVAAAVALTPAASAAPNSAQWNGSIWLYTGQYQSGKAYRLNLDGDYQWAMADPVKYGFPGLQDSLRSLNNASNRDICYWVDNNYKGPEYTFWAGGLWNTFGAPFDKSLSSYKVGC</sequence>
<evidence type="ECO:0000313" key="2">
    <source>
        <dbReference type="EMBL" id="GAA3899103.1"/>
    </source>
</evidence>
<evidence type="ECO:0000313" key="3">
    <source>
        <dbReference type="Proteomes" id="UP001501563"/>
    </source>
</evidence>
<dbReference type="Proteomes" id="UP001501563">
    <property type="component" value="Unassembled WGS sequence"/>
</dbReference>
<reference evidence="3" key="1">
    <citation type="journal article" date="2019" name="Int. J. Syst. Evol. Microbiol.">
        <title>The Global Catalogue of Microorganisms (GCM) 10K type strain sequencing project: providing services to taxonomists for standard genome sequencing and annotation.</title>
        <authorList>
            <consortium name="The Broad Institute Genomics Platform"/>
            <consortium name="The Broad Institute Genome Sequencing Center for Infectious Disease"/>
            <person name="Wu L."/>
            <person name="Ma J."/>
        </authorList>
    </citation>
    <scope>NUCLEOTIDE SEQUENCE [LARGE SCALE GENOMIC DNA]</scope>
    <source>
        <strain evidence="3">JCM 16578</strain>
    </source>
</reference>
<keyword evidence="3" id="KW-1185">Reference proteome</keyword>
<dbReference type="EMBL" id="BAAAZA010000041">
    <property type="protein sequence ID" value="GAA3899103.1"/>
    <property type="molecule type" value="Genomic_DNA"/>
</dbReference>
<organism evidence="2 3">
    <name type="scientific">Streptomyces lannensis</name>
    <dbReference type="NCBI Taxonomy" id="766498"/>
    <lineage>
        <taxon>Bacteria</taxon>
        <taxon>Bacillati</taxon>
        <taxon>Actinomycetota</taxon>
        <taxon>Actinomycetes</taxon>
        <taxon>Kitasatosporales</taxon>
        <taxon>Streptomycetaceae</taxon>
        <taxon>Streptomyces</taxon>
    </lineage>
</organism>
<name>A0ABP7LDZ0_9ACTN</name>
<gene>
    <name evidence="2" type="ORF">GCM10022207_79640</name>
</gene>